<feature type="region of interest" description="Disordered" evidence="1">
    <location>
        <begin position="75"/>
        <end position="97"/>
    </location>
</feature>
<dbReference type="EMBL" id="FOVR01000035">
    <property type="protein sequence ID" value="SFP22575.1"/>
    <property type="molecule type" value="Genomic_DNA"/>
</dbReference>
<gene>
    <name evidence="3" type="ORF">SAMN04488056_1356</name>
</gene>
<organism evidence="3 4">
    <name type="scientific">Cohaesibacter marisflavi</name>
    <dbReference type="NCBI Taxonomy" id="655353"/>
    <lineage>
        <taxon>Bacteria</taxon>
        <taxon>Pseudomonadati</taxon>
        <taxon>Pseudomonadota</taxon>
        <taxon>Alphaproteobacteria</taxon>
        <taxon>Hyphomicrobiales</taxon>
        <taxon>Cohaesibacteraceae</taxon>
    </lineage>
</organism>
<feature type="domain" description="Transposase TnpC homeodomain" evidence="2">
    <location>
        <begin position="34"/>
        <end position="107"/>
    </location>
</feature>
<keyword evidence="3" id="KW-0371">Homeobox</keyword>
<evidence type="ECO:0000313" key="4">
    <source>
        <dbReference type="Proteomes" id="UP000199236"/>
    </source>
</evidence>
<protein>
    <submittedName>
        <fullName evidence="3">Transposase C of IS166 homeodomain-containing protein</fullName>
    </submittedName>
</protein>
<sequence>MLTEADLPDDIAALKALVIASEAHGIRKDERIAQLEKLVKAFKQALFGSKSEKADPDQFQLALEDLETAIAVVHAADEAGPSPTEPTGKKRRLANRGALPKHLPRIEEVIEPDSLVCSCGAGRAAFELRPVFSALLADLRRSGKLFMPSRTIALQSPSG</sequence>
<dbReference type="PANTHER" id="PTHR33678">
    <property type="entry name" value="BLL1576 PROTEIN"/>
    <property type="match status" value="1"/>
</dbReference>
<dbReference type="PANTHER" id="PTHR33678:SF1">
    <property type="entry name" value="BLL1576 PROTEIN"/>
    <property type="match status" value="1"/>
</dbReference>
<name>A0A1I5NL93_9HYPH</name>
<dbReference type="InterPro" id="IPR024463">
    <property type="entry name" value="Transposase_TnpC_homeodom"/>
</dbReference>
<dbReference type="InterPro" id="IPR052344">
    <property type="entry name" value="Transposase-related"/>
</dbReference>
<keyword evidence="4" id="KW-1185">Reference proteome</keyword>
<evidence type="ECO:0000259" key="2">
    <source>
        <dbReference type="Pfam" id="PF13007"/>
    </source>
</evidence>
<reference evidence="3 4" key="1">
    <citation type="submission" date="2016-10" db="EMBL/GenBank/DDBJ databases">
        <authorList>
            <person name="de Groot N.N."/>
        </authorList>
    </citation>
    <scope>NUCLEOTIDE SEQUENCE [LARGE SCALE GENOMIC DNA]</scope>
    <source>
        <strain evidence="3 4">CGMCC 1.9157</strain>
    </source>
</reference>
<dbReference type="Proteomes" id="UP000199236">
    <property type="component" value="Unassembled WGS sequence"/>
</dbReference>
<dbReference type="STRING" id="655353.SAMN04488056_1356"/>
<proteinExistence type="predicted"/>
<evidence type="ECO:0000256" key="1">
    <source>
        <dbReference type="SAM" id="MobiDB-lite"/>
    </source>
</evidence>
<dbReference type="Pfam" id="PF13007">
    <property type="entry name" value="LZ_Tnp_IS66"/>
    <property type="match status" value="1"/>
</dbReference>
<evidence type="ECO:0000313" key="3">
    <source>
        <dbReference type="EMBL" id="SFP22575.1"/>
    </source>
</evidence>
<dbReference type="AlphaFoldDB" id="A0A1I5NL93"/>
<accession>A0A1I5NL93</accession>
<keyword evidence="3" id="KW-0238">DNA-binding</keyword>
<dbReference type="GO" id="GO:0003677">
    <property type="term" value="F:DNA binding"/>
    <property type="evidence" value="ECO:0007669"/>
    <property type="project" value="UniProtKB-KW"/>
</dbReference>